<dbReference type="InterPro" id="IPR045527">
    <property type="entry name" value="DUF6470"/>
</dbReference>
<accession>A0ABX8G875</accession>
<dbReference type="GeneID" id="88812694"/>
<gene>
    <name evidence="1" type="ORF">KKI46_13440</name>
</gene>
<protein>
    <submittedName>
        <fullName evidence="1">Uncharacterized protein</fullName>
    </submittedName>
</protein>
<dbReference type="Proteomes" id="UP000679498">
    <property type="component" value="Chromosome"/>
</dbReference>
<dbReference type="EMBL" id="CP075897">
    <property type="protein sequence ID" value="QWB29581.1"/>
    <property type="molecule type" value="Genomic_DNA"/>
</dbReference>
<organism evidence="1 2">
    <name type="scientific">Exiguobacterium acetylicum</name>
    <name type="common">Brevibacterium acetylicum</name>
    <dbReference type="NCBI Taxonomy" id="41170"/>
    <lineage>
        <taxon>Bacteria</taxon>
        <taxon>Bacillati</taxon>
        <taxon>Bacillota</taxon>
        <taxon>Bacilli</taxon>
        <taxon>Bacillales</taxon>
        <taxon>Bacillales Family XII. Incertae Sedis</taxon>
        <taxon>Exiguobacterium</taxon>
    </lineage>
</organism>
<dbReference type="RefSeq" id="WP_047393197.1">
    <property type="nucleotide sequence ID" value="NZ_CP075897.1"/>
</dbReference>
<reference evidence="1 2" key="1">
    <citation type="submission" date="2021-05" db="EMBL/GenBank/DDBJ databases">
        <title>Biocontrol using Exiguobacterium acetylicum SI17 against litchi downy blight caused by Peronophythora litchii.</title>
        <authorList>
            <person name="Zheng L."/>
        </authorList>
    </citation>
    <scope>NUCLEOTIDE SEQUENCE [LARGE SCALE GENOMIC DNA]</scope>
    <source>
        <strain evidence="1 2">SI17</strain>
    </source>
</reference>
<proteinExistence type="predicted"/>
<evidence type="ECO:0000313" key="2">
    <source>
        <dbReference type="Proteomes" id="UP000679498"/>
    </source>
</evidence>
<evidence type="ECO:0000313" key="1">
    <source>
        <dbReference type="EMBL" id="QWB29581.1"/>
    </source>
</evidence>
<sequence>MNLPHLEIRQTAARIGMNITRPQIEQKQTPASLSIEQPRGELSIETVAARLEIDSTQAWIEMGRVPALESVRQYATYGRQKGQEAVAKRASEGDQLMRIEQGGGTVARIAKANDTPPAEVTTLGFIPRSLDRVKTTYTPAEVRLSYTANRPKIDVETHRPELTVKEGQVDIYLQEQNQLNMWPVGGIFDGEG</sequence>
<keyword evidence="2" id="KW-1185">Reference proteome</keyword>
<dbReference type="Pfam" id="PF20074">
    <property type="entry name" value="DUF6470"/>
    <property type="match status" value="1"/>
</dbReference>
<name>A0ABX8G875_EXIAC</name>